<organism evidence="4 5">
    <name type="scientific">Eiseniibacteriota bacterium</name>
    <dbReference type="NCBI Taxonomy" id="2212470"/>
    <lineage>
        <taxon>Bacteria</taxon>
        <taxon>Candidatus Eiseniibacteriota</taxon>
    </lineage>
</organism>
<name>A0A956NGQ6_UNCEI</name>
<dbReference type="AlphaFoldDB" id="A0A956NGQ6"/>
<dbReference type="PANTHER" id="PTHR43976:SF16">
    <property type="entry name" value="SHORT-CHAIN DEHYDROGENASE_REDUCTASE FAMILY PROTEIN"/>
    <property type="match status" value="1"/>
</dbReference>
<dbReference type="GO" id="GO:0016491">
    <property type="term" value="F:oxidoreductase activity"/>
    <property type="evidence" value="ECO:0007669"/>
    <property type="project" value="UniProtKB-KW"/>
</dbReference>
<comment type="similarity">
    <text evidence="1 3">Belongs to the short-chain dehydrogenases/reductases (SDR) family.</text>
</comment>
<dbReference type="InterPro" id="IPR002347">
    <property type="entry name" value="SDR_fam"/>
</dbReference>
<sequence>MPKTWFITGCSTGFGRLLTQALHARGDNVVATARKVETLADLGKSDESRILRLSLDVTVAAQVDAAVETALSRFGAIDVLVNNAGYGYFSVQEEGDLAEIRAMYETNVFGLIQMTQAVLPQMRERRSGTIVNLSSIAGRIGSPRSGFYQSTKWAVEALSESLHNETGSFGIKIVVIEPGLFSTDFPMSARRQDPEIAAQSPYAEVGESWTRNFGGKYFTEKQDPQLVVSEILRGVDEGQRFVRIPVGNDSRLLVAKREEHGFDGFVSWLHDELHEGA</sequence>
<dbReference type="CDD" id="cd05374">
    <property type="entry name" value="17beta-HSD-like_SDR_c"/>
    <property type="match status" value="1"/>
</dbReference>
<gene>
    <name evidence="4" type="ORF">KDA27_20220</name>
</gene>
<evidence type="ECO:0000256" key="3">
    <source>
        <dbReference type="RuleBase" id="RU000363"/>
    </source>
</evidence>
<dbReference type="PANTHER" id="PTHR43976">
    <property type="entry name" value="SHORT CHAIN DEHYDROGENASE"/>
    <property type="match status" value="1"/>
</dbReference>
<dbReference type="Pfam" id="PF00106">
    <property type="entry name" value="adh_short"/>
    <property type="match status" value="1"/>
</dbReference>
<dbReference type="InterPro" id="IPR051911">
    <property type="entry name" value="SDR_oxidoreductase"/>
</dbReference>
<dbReference type="PRINTS" id="PR00080">
    <property type="entry name" value="SDRFAMILY"/>
</dbReference>
<reference evidence="4" key="2">
    <citation type="journal article" date="2021" name="Microbiome">
        <title>Successional dynamics and alternative stable states in a saline activated sludge microbial community over 9 years.</title>
        <authorList>
            <person name="Wang Y."/>
            <person name="Ye J."/>
            <person name="Ju F."/>
            <person name="Liu L."/>
            <person name="Boyd J.A."/>
            <person name="Deng Y."/>
            <person name="Parks D.H."/>
            <person name="Jiang X."/>
            <person name="Yin X."/>
            <person name="Woodcroft B.J."/>
            <person name="Tyson G.W."/>
            <person name="Hugenholtz P."/>
            <person name="Polz M.F."/>
            <person name="Zhang T."/>
        </authorList>
    </citation>
    <scope>NUCLEOTIDE SEQUENCE</scope>
    <source>
        <strain evidence="4">HKST-UBA02</strain>
    </source>
</reference>
<dbReference type="Proteomes" id="UP000739538">
    <property type="component" value="Unassembled WGS sequence"/>
</dbReference>
<dbReference type="PRINTS" id="PR00081">
    <property type="entry name" value="GDHRDH"/>
</dbReference>
<protein>
    <submittedName>
        <fullName evidence="4">SDR family oxidoreductase</fullName>
    </submittedName>
</protein>
<proteinExistence type="inferred from homology"/>
<dbReference type="EMBL" id="JAGQHS010000145">
    <property type="protein sequence ID" value="MCA9758131.1"/>
    <property type="molecule type" value="Genomic_DNA"/>
</dbReference>
<evidence type="ECO:0000313" key="4">
    <source>
        <dbReference type="EMBL" id="MCA9758131.1"/>
    </source>
</evidence>
<comment type="caution">
    <text evidence="4">The sequence shown here is derived from an EMBL/GenBank/DDBJ whole genome shotgun (WGS) entry which is preliminary data.</text>
</comment>
<keyword evidence="2" id="KW-0560">Oxidoreductase</keyword>
<evidence type="ECO:0000313" key="5">
    <source>
        <dbReference type="Proteomes" id="UP000739538"/>
    </source>
</evidence>
<evidence type="ECO:0000256" key="2">
    <source>
        <dbReference type="ARBA" id="ARBA00023002"/>
    </source>
</evidence>
<dbReference type="Gene3D" id="3.40.50.720">
    <property type="entry name" value="NAD(P)-binding Rossmann-like Domain"/>
    <property type="match status" value="1"/>
</dbReference>
<dbReference type="InterPro" id="IPR036291">
    <property type="entry name" value="NAD(P)-bd_dom_sf"/>
</dbReference>
<reference evidence="4" key="1">
    <citation type="submission" date="2020-04" db="EMBL/GenBank/DDBJ databases">
        <authorList>
            <person name="Zhang T."/>
        </authorList>
    </citation>
    <scope>NUCLEOTIDE SEQUENCE</scope>
    <source>
        <strain evidence="4">HKST-UBA02</strain>
    </source>
</reference>
<evidence type="ECO:0000256" key="1">
    <source>
        <dbReference type="ARBA" id="ARBA00006484"/>
    </source>
</evidence>
<accession>A0A956NGQ6</accession>
<dbReference type="SUPFAM" id="SSF51735">
    <property type="entry name" value="NAD(P)-binding Rossmann-fold domains"/>
    <property type="match status" value="1"/>
</dbReference>